<evidence type="ECO:0000313" key="3">
    <source>
        <dbReference type="Proteomes" id="UP000241167"/>
    </source>
</evidence>
<gene>
    <name evidence="2" type="ORF">C7I55_02275</name>
</gene>
<keyword evidence="2" id="KW-0489">Methyltransferase</keyword>
<dbReference type="GO" id="GO:0008168">
    <property type="term" value="F:methyltransferase activity"/>
    <property type="evidence" value="ECO:0007669"/>
    <property type="project" value="UniProtKB-KW"/>
</dbReference>
<dbReference type="RefSeq" id="WP_106511248.1">
    <property type="nucleotide sequence ID" value="NZ_PXYI01000001.1"/>
</dbReference>
<dbReference type="OrthoDB" id="9342567at2"/>
<dbReference type="Pfam" id="PF01135">
    <property type="entry name" value="PCMT"/>
    <property type="match status" value="1"/>
</dbReference>
<dbReference type="GO" id="GO:0032259">
    <property type="term" value="P:methylation"/>
    <property type="evidence" value="ECO:0007669"/>
    <property type="project" value="UniProtKB-KW"/>
</dbReference>
<protein>
    <submittedName>
        <fullName evidence="2">Methyltransferase</fullName>
    </submittedName>
</protein>
<dbReference type="InterPro" id="IPR016980">
    <property type="entry name" value="S-AdoMet-dep_MeTrfase_Alr7345"/>
</dbReference>
<dbReference type="AlphaFoldDB" id="A0A2P7QZ38"/>
<keyword evidence="3" id="KW-1185">Reference proteome</keyword>
<accession>A0A2P7QZ38</accession>
<dbReference type="Proteomes" id="UP000241167">
    <property type="component" value="Unassembled WGS sequence"/>
</dbReference>
<proteinExistence type="predicted"/>
<dbReference type="Gene3D" id="3.40.50.150">
    <property type="entry name" value="Vaccinia Virus protein VP39"/>
    <property type="match status" value="1"/>
</dbReference>
<keyword evidence="1" id="KW-0732">Signal</keyword>
<feature type="signal peptide" evidence="1">
    <location>
        <begin position="1"/>
        <end position="20"/>
    </location>
</feature>
<dbReference type="SUPFAM" id="SSF53335">
    <property type="entry name" value="S-adenosyl-L-methionine-dependent methyltransferases"/>
    <property type="match status" value="1"/>
</dbReference>
<feature type="chain" id="PRO_5015157942" evidence="1">
    <location>
        <begin position="21"/>
        <end position="252"/>
    </location>
</feature>
<organism evidence="2 3">
    <name type="scientific">Allosphingosinicella deserti</name>
    <dbReference type="NCBI Taxonomy" id="2116704"/>
    <lineage>
        <taxon>Bacteria</taxon>
        <taxon>Pseudomonadati</taxon>
        <taxon>Pseudomonadota</taxon>
        <taxon>Alphaproteobacteria</taxon>
        <taxon>Sphingomonadales</taxon>
        <taxon>Sphingomonadaceae</taxon>
        <taxon>Allosphingosinicella</taxon>
    </lineage>
</organism>
<name>A0A2P7QZ38_9SPHN</name>
<evidence type="ECO:0000256" key="1">
    <source>
        <dbReference type="SAM" id="SignalP"/>
    </source>
</evidence>
<reference evidence="2 3" key="1">
    <citation type="submission" date="2018-03" db="EMBL/GenBank/DDBJ databases">
        <title>The draft genome of Sphingosinicella sp. GL-C-18.</title>
        <authorList>
            <person name="Liu L."/>
            <person name="Li L."/>
            <person name="Liang L."/>
            <person name="Zhang X."/>
            <person name="Wang T."/>
        </authorList>
    </citation>
    <scope>NUCLEOTIDE SEQUENCE [LARGE SCALE GENOMIC DNA]</scope>
    <source>
        <strain evidence="2 3">GL-C-18</strain>
    </source>
</reference>
<dbReference type="InterPro" id="IPR029063">
    <property type="entry name" value="SAM-dependent_MTases_sf"/>
</dbReference>
<dbReference type="PIRSF" id="PIRSF031679">
    <property type="entry name" value="Mtase_Alr7345_prd"/>
    <property type="match status" value="1"/>
</dbReference>
<evidence type="ECO:0000313" key="2">
    <source>
        <dbReference type="EMBL" id="PSJ43228.1"/>
    </source>
</evidence>
<comment type="caution">
    <text evidence="2">The sequence shown here is derived from an EMBL/GenBank/DDBJ whole genome shotgun (WGS) entry which is preliminary data.</text>
</comment>
<dbReference type="EMBL" id="PXYI01000001">
    <property type="protein sequence ID" value="PSJ43228.1"/>
    <property type="molecule type" value="Genomic_DNA"/>
</dbReference>
<dbReference type="CDD" id="cd02440">
    <property type="entry name" value="AdoMet_MTases"/>
    <property type="match status" value="1"/>
</dbReference>
<sequence length="252" mass="27091">MRRIGLIAASILLPCAAASAGARPADAAAALAASGRPADAVELDASRKPAEVLHFLGLEVGDRALDLFAGSGYYTEIMARAVGPKGLALAWNPANFSTDKSRAAWAELKARTPNAGIFATPANAVSLPSQAFDFVLLHLVYHDTYWQSAQYNFPRMDPPAFLQAVFEATRSGGIVGVVDHVGPAGDTREIVEKLHRIDPARVRADFEAAGFVFDGQSDLLALAEDDHSKNVFDPAIRGKTDRFVYRFRKPAR</sequence>
<keyword evidence="2" id="KW-0808">Transferase</keyword>